<dbReference type="Proteomes" id="UP000215244">
    <property type="component" value="Chromosome"/>
</dbReference>
<dbReference type="Pfam" id="PF12833">
    <property type="entry name" value="HTH_18"/>
    <property type="match status" value="1"/>
</dbReference>
<evidence type="ECO:0000313" key="4">
    <source>
        <dbReference type="EMBL" id="ASV30772.1"/>
    </source>
</evidence>
<evidence type="ECO:0000256" key="2">
    <source>
        <dbReference type="ARBA" id="ARBA00023125"/>
    </source>
</evidence>
<gene>
    <name evidence="4" type="ORF">CJ263_11390</name>
</gene>
<reference evidence="4 5" key="1">
    <citation type="submission" date="2017-08" db="EMBL/GenBank/DDBJ databases">
        <title>The complete genome sequence of Maribacter sp. B1, isolated from deep-sea sediment.</title>
        <authorList>
            <person name="Wu Y.-H."/>
            <person name="Cheng H."/>
            <person name="Xu X.-W."/>
        </authorList>
    </citation>
    <scope>NUCLEOTIDE SEQUENCE [LARGE SCALE GENOMIC DNA]</scope>
    <source>
        <strain evidence="4 5">B1</strain>
    </source>
</reference>
<dbReference type="SMART" id="SM00342">
    <property type="entry name" value="HTH_ARAC"/>
    <property type="match status" value="1"/>
</dbReference>
<protein>
    <submittedName>
        <fullName evidence="4">Uncharacterized protein</fullName>
    </submittedName>
</protein>
<dbReference type="EMBL" id="CP022957">
    <property type="protein sequence ID" value="ASV30772.1"/>
    <property type="molecule type" value="Genomic_DNA"/>
</dbReference>
<dbReference type="PANTHER" id="PTHR47893:SF1">
    <property type="entry name" value="REGULATORY PROTEIN PCHR"/>
    <property type="match status" value="1"/>
</dbReference>
<evidence type="ECO:0000313" key="5">
    <source>
        <dbReference type="Proteomes" id="UP000215244"/>
    </source>
</evidence>
<dbReference type="InterPro" id="IPR053142">
    <property type="entry name" value="PchR_regulatory_protein"/>
</dbReference>
<dbReference type="InterPro" id="IPR020449">
    <property type="entry name" value="Tscrpt_reg_AraC-type_HTH"/>
</dbReference>
<dbReference type="PROSITE" id="PS01124">
    <property type="entry name" value="HTH_ARAC_FAMILY_2"/>
    <property type="match status" value="1"/>
</dbReference>
<proteinExistence type="predicted"/>
<keyword evidence="3" id="KW-0804">Transcription</keyword>
<dbReference type="PANTHER" id="PTHR47893">
    <property type="entry name" value="REGULATORY PROTEIN PCHR"/>
    <property type="match status" value="1"/>
</dbReference>
<keyword evidence="1" id="KW-0805">Transcription regulation</keyword>
<organism evidence="4 5">
    <name type="scientific">Maribacter cobaltidurans</name>
    <dbReference type="NCBI Taxonomy" id="1178778"/>
    <lineage>
        <taxon>Bacteria</taxon>
        <taxon>Pseudomonadati</taxon>
        <taxon>Bacteroidota</taxon>
        <taxon>Flavobacteriia</taxon>
        <taxon>Flavobacteriales</taxon>
        <taxon>Flavobacteriaceae</taxon>
        <taxon>Maribacter</taxon>
    </lineage>
</organism>
<dbReference type="GO" id="GO:0003700">
    <property type="term" value="F:DNA-binding transcription factor activity"/>
    <property type="evidence" value="ECO:0007669"/>
    <property type="project" value="InterPro"/>
</dbReference>
<name>A0A223V646_9FLAO</name>
<keyword evidence="2" id="KW-0238">DNA-binding</keyword>
<accession>A0A223V646</accession>
<evidence type="ECO:0000256" key="1">
    <source>
        <dbReference type="ARBA" id="ARBA00023015"/>
    </source>
</evidence>
<dbReference type="InterPro" id="IPR009057">
    <property type="entry name" value="Homeodomain-like_sf"/>
</dbReference>
<evidence type="ECO:0000256" key="3">
    <source>
        <dbReference type="ARBA" id="ARBA00023163"/>
    </source>
</evidence>
<dbReference type="OrthoDB" id="2666928at2"/>
<sequence>MKTRRKNALHELNLLSKRFKGEVTNDNGVPMLVVDSSIGSGQINIVNLEKGLMAMEFDLSLKQDFELLLDQTNDESVYLFYCLKGNCFHKFSGNDIVTKLEELQTAVVFDDDSHTTKLIFKRDEHVIFNCLRVNIQENQKGAEESERETLVSLLNSYDKEVMGHLHVGKFNLEIGELIKKLEDAKFANSLSSLSYFNGVCHMILAKQIEQFQKDLEKGLKPATTLLKKELEMISELTDYINNYPEVEHSINSISEKSGLSPSKLQLGFKFMHDATLGEYIRLVRLEKAEELIRTTDLNISQVVYSIGFTSRSYFCKIFKKKYNCSPKTYKKNANKVVLKKEKKAA</sequence>
<dbReference type="SUPFAM" id="SSF46689">
    <property type="entry name" value="Homeodomain-like"/>
    <property type="match status" value="1"/>
</dbReference>
<dbReference type="KEGG" id="marb:CJ263_11390"/>
<dbReference type="InterPro" id="IPR018060">
    <property type="entry name" value="HTH_AraC"/>
</dbReference>
<dbReference type="AlphaFoldDB" id="A0A223V646"/>
<dbReference type="RefSeq" id="WP_094997390.1">
    <property type="nucleotide sequence ID" value="NZ_BMJL01000003.1"/>
</dbReference>
<dbReference type="PRINTS" id="PR00032">
    <property type="entry name" value="HTHARAC"/>
</dbReference>
<dbReference type="GO" id="GO:0043565">
    <property type="term" value="F:sequence-specific DNA binding"/>
    <property type="evidence" value="ECO:0007669"/>
    <property type="project" value="InterPro"/>
</dbReference>
<dbReference type="Gene3D" id="1.10.10.60">
    <property type="entry name" value="Homeodomain-like"/>
    <property type="match status" value="2"/>
</dbReference>
<keyword evidence="5" id="KW-1185">Reference proteome</keyword>